<dbReference type="PANTHER" id="PTHR24346:SF102">
    <property type="entry name" value="TESTIS-SPECIFIC SERINE_THREONINE-PROTEIN KINASE 1"/>
    <property type="match status" value="1"/>
</dbReference>
<dbReference type="SMART" id="SM00220">
    <property type="entry name" value="S_TKc"/>
    <property type="match status" value="1"/>
</dbReference>
<dbReference type="Pfam" id="PF00069">
    <property type="entry name" value="Pkinase"/>
    <property type="match status" value="1"/>
</dbReference>
<dbReference type="InterPro" id="IPR000719">
    <property type="entry name" value="Prot_kinase_dom"/>
</dbReference>
<organism evidence="12 13">
    <name type="scientific">Ditylenchus dipsaci</name>
    <dbReference type="NCBI Taxonomy" id="166011"/>
    <lineage>
        <taxon>Eukaryota</taxon>
        <taxon>Metazoa</taxon>
        <taxon>Ecdysozoa</taxon>
        <taxon>Nematoda</taxon>
        <taxon>Chromadorea</taxon>
        <taxon>Rhabditida</taxon>
        <taxon>Tylenchina</taxon>
        <taxon>Tylenchomorpha</taxon>
        <taxon>Sphaerularioidea</taxon>
        <taxon>Anguinidae</taxon>
        <taxon>Anguininae</taxon>
        <taxon>Ditylenchus</taxon>
    </lineage>
</organism>
<dbReference type="GO" id="GO:0005524">
    <property type="term" value="F:ATP binding"/>
    <property type="evidence" value="ECO:0007669"/>
    <property type="project" value="UniProtKB-KW"/>
</dbReference>
<keyword evidence="4" id="KW-0479">Metal-binding</keyword>
<dbReference type="GO" id="GO:0000287">
    <property type="term" value="F:magnesium ion binding"/>
    <property type="evidence" value="ECO:0007669"/>
    <property type="project" value="UniProtKB-ARBA"/>
</dbReference>
<dbReference type="GO" id="GO:0005737">
    <property type="term" value="C:cytoplasm"/>
    <property type="evidence" value="ECO:0007669"/>
    <property type="project" value="TreeGrafter"/>
</dbReference>
<dbReference type="WBParaSite" id="jg15608">
    <property type="protein sequence ID" value="jg15608"/>
    <property type="gene ID" value="jg15608"/>
</dbReference>
<accession>A0A915D3S1</accession>
<dbReference type="InterPro" id="IPR008271">
    <property type="entry name" value="Ser/Thr_kinase_AS"/>
</dbReference>
<dbReference type="GO" id="GO:0035556">
    <property type="term" value="P:intracellular signal transduction"/>
    <property type="evidence" value="ECO:0007669"/>
    <property type="project" value="TreeGrafter"/>
</dbReference>
<keyword evidence="8" id="KW-0460">Magnesium</keyword>
<keyword evidence="3" id="KW-0597">Phosphoprotein</keyword>
<dbReference type="SUPFAM" id="SSF56112">
    <property type="entry name" value="Protein kinase-like (PK-like)"/>
    <property type="match status" value="1"/>
</dbReference>
<dbReference type="GO" id="GO:0050321">
    <property type="term" value="F:tau-protein kinase activity"/>
    <property type="evidence" value="ECO:0007669"/>
    <property type="project" value="TreeGrafter"/>
</dbReference>
<evidence type="ECO:0000256" key="9">
    <source>
        <dbReference type="ARBA" id="ARBA00022843"/>
    </source>
</evidence>
<keyword evidence="10" id="KW-0744">Spermatogenesis</keyword>
<dbReference type="GO" id="GO:0030154">
    <property type="term" value="P:cell differentiation"/>
    <property type="evidence" value="ECO:0007669"/>
    <property type="project" value="UniProtKB-KW"/>
</dbReference>
<keyword evidence="9" id="KW-0832">Ubl conjugation</keyword>
<evidence type="ECO:0000313" key="12">
    <source>
        <dbReference type="Proteomes" id="UP000887574"/>
    </source>
</evidence>
<evidence type="ECO:0000256" key="4">
    <source>
        <dbReference type="ARBA" id="ARBA00022723"/>
    </source>
</evidence>
<evidence type="ECO:0000256" key="8">
    <source>
        <dbReference type="ARBA" id="ARBA00022842"/>
    </source>
</evidence>
<keyword evidence="5" id="KW-0547">Nucleotide-binding</keyword>
<dbReference type="InterPro" id="IPR011009">
    <property type="entry name" value="Kinase-like_dom_sf"/>
</dbReference>
<evidence type="ECO:0000256" key="1">
    <source>
        <dbReference type="ARBA" id="ARBA00001946"/>
    </source>
</evidence>
<dbReference type="AlphaFoldDB" id="A0A915D3S1"/>
<reference evidence="13" key="1">
    <citation type="submission" date="2022-11" db="UniProtKB">
        <authorList>
            <consortium name="WormBaseParasite"/>
        </authorList>
    </citation>
    <scope>IDENTIFICATION</scope>
</reference>
<comment type="cofactor">
    <cofactor evidence="1">
        <name>Mg(2+)</name>
        <dbReference type="ChEBI" id="CHEBI:18420"/>
    </cofactor>
</comment>
<keyword evidence="12" id="KW-1185">Reference proteome</keyword>
<evidence type="ECO:0000256" key="5">
    <source>
        <dbReference type="ARBA" id="ARBA00022741"/>
    </source>
</evidence>
<feature type="domain" description="Protein kinase" evidence="11">
    <location>
        <begin position="15"/>
        <end position="302"/>
    </location>
</feature>
<evidence type="ECO:0000256" key="3">
    <source>
        <dbReference type="ARBA" id="ARBA00022553"/>
    </source>
</evidence>
<sequence>MLLLQIDSFFPVNFFRVFGCAGCNAFTSVWISTNIACRPAHILYFWSSSSSSLPEEDSRDGRLQAVDVCARQRVAIKVIDLSAVTEEFRENFLPREIDCWKRIKNLNNCFLYREFVKHDYQFAVMELAEFGDLLSFVQKNGAVQEPLGRNWMIQLVNGLKYLHSRKIAHRDLKMENVLLFRDNIVKICDYGFCKPGIDLSETFCGSKSYSAPEILSGTTYNMYKSDVWSLGVIGFVMVTNTMPYREDVEHNDLIVEAQKSRRYRYPSNLMLSHACKTTLDVMMTFDPIQRPDVKRCCSLPWFQPQPLPDVSHYYPSPQARLYRR</sequence>
<keyword evidence="6" id="KW-0221">Differentiation</keyword>
<dbReference type="Gene3D" id="1.10.510.10">
    <property type="entry name" value="Transferase(Phosphotransferase) domain 1"/>
    <property type="match status" value="1"/>
</dbReference>
<dbReference type="Proteomes" id="UP000887574">
    <property type="component" value="Unplaced"/>
</dbReference>
<evidence type="ECO:0000256" key="10">
    <source>
        <dbReference type="ARBA" id="ARBA00022871"/>
    </source>
</evidence>
<keyword evidence="7" id="KW-0067">ATP-binding</keyword>
<protein>
    <submittedName>
        <fullName evidence="13">Protein kinase domain-containing protein</fullName>
    </submittedName>
</protein>
<dbReference type="GO" id="GO:0000226">
    <property type="term" value="P:microtubule cytoskeleton organization"/>
    <property type="evidence" value="ECO:0007669"/>
    <property type="project" value="TreeGrafter"/>
</dbReference>
<keyword evidence="2" id="KW-0217">Developmental protein</keyword>
<dbReference type="PROSITE" id="PS00108">
    <property type="entry name" value="PROTEIN_KINASE_ST"/>
    <property type="match status" value="1"/>
</dbReference>
<evidence type="ECO:0000256" key="7">
    <source>
        <dbReference type="ARBA" id="ARBA00022840"/>
    </source>
</evidence>
<dbReference type="PROSITE" id="PS50011">
    <property type="entry name" value="PROTEIN_KINASE_DOM"/>
    <property type="match status" value="1"/>
</dbReference>
<dbReference type="PANTHER" id="PTHR24346">
    <property type="entry name" value="MAP/MICROTUBULE AFFINITY-REGULATING KINASE"/>
    <property type="match status" value="1"/>
</dbReference>
<evidence type="ECO:0000259" key="11">
    <source>
        <dbReference type="PROSITE" id="PS50011"/>
    </source>
</evidence>
<name>A0A915D3S1_9BILA</name>
<evidence type="ECO:0000313" key="13">
    <source>
        <dbReference type="WBParaSite" id="jg15608"/>
    </source>
</evidence>
<evidence type="ECO:0000256" key="6">
    <source>
        <dbReference type="ARBA" id="ARBA00022782"/>
    </source>
</evidence>
<evidence type="ECO:0000256" key="2">
    <source>
        <dbReference type="ARBA" id="ARBA00022473"/>
    </source>
</evidence>
<dbReference type="GO" id="GO:0007283">
    <property type="term" value="P:spermatogenesis"/>
    <property type="evidence" value="ECO:0007669"/>
    <property type="project" value="UniProtKB-KW"/>
</dbReference>
<proteinExistence type="predicted"/>